<dbReference type="AlphaFoldDB" id="A0AB39KYV2"/>
<dbReference type="PANTHER" id="PTHR43179">
    <property type="entry name" value="RHAMNOSYLTRANSFERASE WBBL"/>
    <property type="match status" value="1"/>
</dbReference>
<protein>
    <submittedName>
        <fullName evidence="8">Glycosyltransferase</fullName>
        <ecNumber evidence="8">2.4.-.-</ecNumber>
    </submittedName>
</protein>
<proteinExistence type="inferred from homology"/>
<name>A0AB39KYV2_9MICC</name>
<feature type="domain" description="Galactofuranosyltransferase GlfT2 N-terminal" evidence="6">
    <location>
        <begin position="62"/>
        <end position="178"/>
    </location>
</feature>
<dbReference type="SUPFAM" id="SSF53448">
    <property type="entry name" value="Nucleotide-diphospho-sugar transferases"/>
    <property type="match status" value="1"/>
</dbReference>
<keyword evidence="3 8" id="KW-0328">Glycosyltransferase</keyword>
<evidence type="ECO:0000259" key="6">
    <source>
        <dbReference type="Pfam" id="PF17994"/>
    </source>
</evidence>
<dbReference type="Pfam" id="PF17994">
    <property type="entry name" value="Glft2_N"/>
    <property type="match status" value="1"/>
</dbReference>
<dbReference type="GO" id="GO:0016757">
    <property type="term" value="F:glycosyltransferase activity"/>
    <property type="evidence" value="ECO:0007669"/>
    <property type="project" value="UniProtKB-KW"/>
</dbReference>
<evidence type="ECO:0000256" key="1">
    <source>
        <dbReference type="ARBA" id="ARBA00004776"/>
    </source>
</evidence>
<evidence type="ECO:0000256" key="4">
    <source>
        <dbReference type="ARBA" id="ARBA00022679"/>
    </source>
</evidence>
<dbReference type="EMBL" id="CP163302">
    <property type="protein sequence ID" value="XDP44048.1"/>
    <property type="molecule type" value="Genomic_DNA"/>
</dbReference>
<organism evidence="8">
    <name type="scientific">Sinomonas puerhi</name>
    <dbReference type="NCBI Taxonomy" id="3238584"/>
    <lineage>
        <taxon>Bacteria</taxon>
        <taxon>Bacillati</taxon>
        <taxon>Actinomycetota</taxon>
        <taxon>Actinomycetes</taxon>
        <taxon>Micrococcales</taxon>
        <taxon>Micrococcaceae</taxon>
        <taxon>Sinomonas</taxon>
    </lineage>
</organism>
<comment type="pathway">
    <text evidence="1">Cell wall biogenesis; cell wall polysaccharide biosynthesis.</text>
</comment>
<dbReference type="RefSeq" id="WP_369044873.1">
    <property type="nucleotide sequence ID" value="NZ_CP163302.1"/>
</dbReference>
<dbReference type="KEGG" id="spue:AB5L97_12220"/>
<feature type="domain" description="Galactofuranosyltransferase-2 C-terminal" evidence="7">
    <location>
        <begin position="461"/>
        <end position="655"/>
    </location>
</feature>
<dbReference type="Pfam" id="PF13641">
    <property type="entry name" value="Glyco_tranf_2_3"/>
    <property type="match status" value="1"/>
</dbReference>
<feature type="region of interest" description="Disordered" evidence="5">
    <location>
        <begin position="658"/>
        <end position="679"/>
    </location>
</feature>
<feature type="compositionally biased region" description="Basic and acidic residues" evidence="5">
    <location>
        <begin position="658"/>
        <end position="671"/>
    </location>
</feature>
<evidence type="ECO:0000259" key="7">
    <source>
        <dbReference type="Pfam" id="PF19320"/>
    </source>
</evidence>
<dbReference type="InterPro" id="IPR045699">
    <property type="entry name" value="GlfT2_C"/>
</dbReference>
<dbReference type="InterPro" id="IPR029044">
    <property type="entry name" value="Nucleotide-diphossugar_trans"/>
</dbReference>
<dbReference type="EC" id="2.4.-.-" evidence="8"/>
<evidence type="ECO:0000256" key="5">
    <source>
        <dbReference type="SAM" id="MobiDB-lite"/>
    </source>
</evidence>
<dbReference type="Gene3D" id="3.90.550.60">
    <property type="match status" value="1"/>
</dbReference>
<reference evidence="8" key="1">
    <citation type="submission" date="2024-07" db="EMBL/GenBank/DDBJ databases">
        <authorList>
            <person name="fu j."/>
        </authorList>
    </citation>
    <scope>NUCLEOTIDE SEQUENCE</scope>
    <source>
        <strain evidence="8">P10A9</strain>
    </source>
</reference>
<gene>
    <name evidence="8" type="ORF">AB5L97_12220</name>
</gene>
<sequence>MTNDASWSLLQRVILPFETQTDVVPLYADAGTAQGVRLVEDDGMYRRPKAKNEKLNLVASSAAEAHYEDFLSRESMTVRPGQHVSFGTYFNAFPASYWRRWTTVRDVRLVVRTRGRGSVVVYKSNARGAIQRVHGELVEGKSTTSVELTLKPFGDGGWYWFDLNASSDGLELVEARWEGAVDGARAARRASSVTLQITTMNKPQYCIDNLRVLAGSLERLDSVKQILIVDQGTQKIQDHADFPELEAALDGRLRIINQANLGGSGGFARGMFEAVENGHDYALLLDDDVVIEPESIARLVTFADLCRKPTLVGGHMFDLYSRTVLHTFGEVVDLYRVQPALPHDDMDLGHDFARSNLRQTPWLHRRTDVDYNGWWMCLIPTTVIREIGLSMPVFIKWDDSEYGLRARKAGYSTVSLPGAAVWHVSWVDKDDLVGWQAYFHERNRTITALLHSDHPKSGRVLRESVQNDVKHLISMQYFTQQGRIHALQDLFKGPEALHEDLATKLPEINALRAEFPDAQVKEDVDDFPAPAAGMALTGPAVAPTKKQLIPWAVKTVGRQLLKAPADDAAVRPQGFLAHRDNKWWRLAGYDSVVVSNAEGTGASWYRRRPDLLRSMLATSGRLHSRMYREWEVLADRYRAGMPQATSFEAWRATFERHTVSDSHQNRSEGHAPVEAGAPQ</sequence>
<keyword evidence="4 8" id="KW-0808">Transferase</keyword>
<evidence type="ECO:0000256" key="3">
    <source>
        <dbReference type="ARBA" id="ARBA00022676"/>
    </source>
</evidence>
<dbReference type="PANTHER" id="PTHR43179:SF12">
    <property type="entry name" value="GALACTOFURANOSYLTRANSFERASE GLFT2"/>
    <property type="match status" value="1"/>
</dbReference>
<comment type="similarity">
    <text evidence="2">Belongs to the glycosyltransferase 2 family.</text>
</comment>
<accession>A0AB39KYV2</accession>
<dbReference type="Pfam" id="PF19320">
    <property type="entry name" value="GlfT2_domain3"/>
    <property type="match status" value="1"/>
</dbReference>
<evidence type="ECO:0000313" key="8">
    <source>
        <dbReference type="EMBL" id="XDP44048.1"/>
    </source>
</evidence>
<dbReference type="InterPro" id="IPR040492">
    <property type="entry name" value="GlfT2_N"/>
</dbReference>
<evidence type="ECO:0000256" key="2">
    <source>
        <dbReference type="ARBA" id="ARBA00006739"/>
    </source>
</evidence>